<dbReference type="STRING" id="81409.SAMN04515656_1041"/>
<keyword evidence="1" id="KW-0472">Membrane</keyword>
<dbReference type="EMBL" id="FNRK01000004">
    <property type="protein sequence ID" value="SEA12046.1"/>
    <property type="molecule type" value="Genomic_DNA"/>
</dbReference>
<feature type="transmembrane region" description="Helical" evidence="1">
    <location>
        <begin position="12"/>
        <end position="36"/>
    </location>
</feature>
<evidence type="ECO:0008006" key="4">
    <source>
        <dbReference type="Google" id="ProtNLM"/>
    </source>
</evidence>
<dbReference type="Proteomes" id="UP000199394">
    <property type="component" value="Unassembled WGS sequence"/>
</dbReference>
<protein>
    <recommendedName>
        <fullName evidence="4">DUF4037 domain-containing protein</fullName>
    </recommendedName>
</protein>
<dbReference type="AlphaFoldDB" id="A0A1H3YKH6"/>
<accession>A0A1H3YKH6</accession>
<evidence type="ECO:0000313" key="3">
    <source>
        <dbReference type="Proteomes" id="UP000199394"/>
    </source>
</evidence>
<gene>
    <name evidence="2" type="ORF">SAMN04515656_1041</name>
</gene>
<feature type="non-terminal residue" evidence="2">
    <location>
        <position position="1"/>
    </location>
</feature>
<organism evidence="2 3">
    <name type="scientific">Eubacterium aggregans</name>
    <dbReference type="NCBI Taxonomy" id="81409"/>
    <lineage>
        <taxon>Bacteria</taxon>
        <taxon>Bacillati</taxon>
        <taxon>Bacillota</taxon>
        <taxon>Clostridia</taxon>
        <taxon>Eubacteriales</taxon>
        <taxon>Eubacteriaceae</taxon>
        <taxon>Eubacterium</taxon>
    </lineage>
</organism>
<evidence type="ECO:0000256" key="1">
    <source>
        <dbReference type="SAM" id="Phobius"/>
    </source>
</evidence>
<keyword evidence="3" id="KW-1185">Reference proteome</keyword>
<keyword evidence="1" id="KW-1133">Transmembrane helix</keyword>
<sequence length="142" mass="16526">IFLPLGCTVLSVFFILSFPCIFDCTFMITLQTAFLLNHRYAPYYKWMHRGLRDLPLLADLEPLLRTLFLAPDQRDKWSGVDILRWRCQINTADDCVRVIEKISDRIRVVLLDMGLSQVDSDFLDHHTGAILSRITDDALRRI</sequence>
<keyword evidence="1" id="KW-0812">Transmembrane</keyword>
<evidence type="ECO:0000313" key="2">
    <source>
        <dbReference type="EMBL" id="SEA12046.1"/>
    </source>
</evidence>
<reference evidence="2 3" key="1">
    <citation type="submission" date="2016-10" db="EMBL/GenBank/DDBJ databases">
        <authorList>
            <person name="de Groot N.N."/>
        </authorList>
    </citation>
    <scope>NUCLEOTIDE SEQUENCE [LARGE SCALE GENOMIC DNA]</scope>
    <source>
        <strain evidence="2 3">SR12</strain>
    </source>
</reference>
<name>A0A1H3YKH6_9FIRM</name>
<proteinExistence type="predicted"/>